<name>A0A0D3JM28_EMIH1</name>
<dbReference type="Proteomes" id="UP000013827">
    <property type="component" value="Unassembled WGS sequence"/>
</dbReference>
<dbReference type="SUPFAM" id="SSF51445">
    <property type="entry name" value="(Trans)glycosidases"/>
    <property type="match status" value="1"/>
</dbReference>
<dbReference type="GeneID" id="17270110"/>
<dbReference type="PaxDb" id="2903-EOD24563"/>
<organism evidence="1 2">
    <name type="scientific">Emiliania huxleyi (strain CCMP1516)</name>
    <dbReference type="NCBI Taxonomy" id="280463"/>
    <lineage>
        <taxon>Eukaryota</taxon>
        <taxon>Haptista</taxon>
        <taxon>Haptophyta</taxon>
        <taxon>Prymnesiophyceae</taxon>
        <taxon>Isochrysidales</taxon>
        <taxon>Noelaerhabdaceae</taxon>
        <taxon>Emiliania</taxon>
    </lineage>
</organism>
<dbReference type="AlphaFoldDB" id="A0A0D3JM28"/>
<dbReference type="InterPro" id="IPR017853">
    <property type="entry name" value="GH"/>
</dbReference>
<keyword evidence="2" id="KW-1185">Reference proteome</keyword>
<sequence length="115" mass="13058">YWAVRAAAPHWLYVIHDSFRWWTPPPPRRRGYMRGCDGVALDTHAPSPGTPPGPLASQAWFDIRPQSAFLDNICSWRDRIRSLQDSALPLLVGEWSLATDNCAMWLNGFHDNARG</sequence>
<reference evidence="2" key="1">
    <citation type="journal article" date="2013" name="Nature">
        <title>Pan genome of the phytoplankton Emiliania underpins its global distribution.</title>
        <authorList>
            <person name="Read B.A."/>
            <person name="Kegel J."/>
            <person name="Klute M.J."/>
            <person name="Kuo A."/>
            <person name="Lefebvre S.C."/>
            <person name="Maumus F."/>
            <person name="Mayer C."/>
            <person name="Miller J."/>
            <person name="Monier A."/>
            <person name="Salamov A."/>
            <person name="Young J."/>
            <person name="Aguilar M."/>
            <person name="Claverie J.M."/>
            <person name="Frickenhaus S."/>
            <person name="Gonzalez K."/>
            <person name="Herman E.K."/>
            <person name="Lin Y.C."/>
            <person name="Napier J."/>
            <person name="Ogata H."/>
            <person name="Sarno A.F."/>
            <person name="Shmutz J."/>
            <person name="Schroeder D."/>
            <person name="de Vargas C."/>
            <person name="Verret F."/>
            <person name="von Dassow P."/>
            <person name="Valentin K."/>
            <person name="Van de Peer Y."/>
            <person name="Wheeler G."/>
            <person name="Dacks J.B."/>
            <person name="Delwiche C.F."/>
            <person name="Dyhrman S.T."/>
            <person name="Glockner G."/>
            <person name="John U."/>
            <person name="Richards T."/>
            <person name="Worden A.Z."/>
            <person name="Zhang X."/>
            <person name="Grigoriev I.V."/>
            <person name="Allen A.E."/>
            <person name="Bidle K."/>
            <person name="Borodovsky M."/>
            <person name="Bowler C."/>
            <person name="Brownlee C."/>
            <person name="Cock J.M."/>
            <person name="Elias M."/>
            <person name="Gladyshev V.N."/>
            <person name="Groth M."/>
            <person name="Guda C."/>
            <person name="Hadaegh A."/>
            <person name="Iglesias-Rodriguez M.D."/>
            <person name="Jenkins J."/>
            <person name="Jones B.M."/>
            <person name="Lawson T."/>
            <person name="Leese F."/>
            <person name="Lindquist E."/>
            <person name="Lobanov A."/>
            <person name="Lomsadze A."/>
            <person name="Malik S.B."/>
            <person name="Marsh M.E."/>
            <person name="Mackinder L."/>
            <person name="Mock T."/>
            <person name="Mueller-Roeber B."/>
            <person name="Pagarete A."/>
            <person name="Parker M."/>
            <person name="Probert I."/>
            <person name="Quesneville H."/>
            <person name="Raines C."/>
            <person name="Rensing S.A."/>
            <person name="Riano-Pachon D.M."/>
            <person name="Richier S."/>
            <person name="Rokitta S."/>
            <person name="Shiraiwa Y."/>
            <person name="Soanes D.M."/>
            <person name="van der Giezen M."/>
            <person name="Wahlund T.M."/>
            <person name="Williams B."/>
            <person name="Wilson W."/>
            <person name="Wolfe G."/>
            <person name="Wurch L.L."/>
        </authorList>
    </citation>
    <scope>NUCLEOTIDE SEQUENCE</scope>
</reference>
<evidence type="ECO:0000313" key="2">
    <source>
        <dbReference type="Proteomes" id="UP000013827"/>
    </source>
</evidence>
<dbReference type="RefSeq" id="XP_005776992.1">
    <property type="nucleotide sequence ID" value="XM_005776935.1"/>
</dbReference>
<dbReference type="KEGG" id="ehx:EMIHUDRAFT_48674"/>
<reference evidence="1" key="2">
    <citation type="submission" date="2024-10" db="UniProtKB">
        <authorList>
            <consortium name="EnsemblProtists"/>
        </authorList>
    </citation>
    <scope>IDENTIFICATION</scope>
</reference>
<proteinExistence type="predicted"/>
<accession>A0A0D3JM28</accession>
<protein>
    <recommendedName>
        <fullName evidence="3">Glycosyl hydrolase family 13 catalytic domain-containing protein</fullName>
    </recommendedName>
</protein>
<dbReference type="HOGENOM" id="CLU_2115287_0_0_1"/>
<dbReference type="EnsemblProtists" id="EOD24563">
    <property type="protein sequence ID" value="EOD24563"/>
    <property type="gene ID" value="EMIHUDRAFT_48674"/>
</dbReference>
<evidence type="ECO:0000313" key="1">
    <source>
        <dbReference type="EnsemblProtists" id="EOD24563"/>
    </source>
</evidence>
<evidence type="ECO:0008006" key="3">
    <source>
        <dbReference type="Google" id="ProtNLM"/>
    </source>
</evidence>
<dbReference type="Gene3D" id="3.20.20.80">
    <property type="entry name" value="Glycosidases"/>
    <property type="match status" value="1"/>
</dbReference>